<proteinExistence type="predicted"/>
<comment type="caution">
    <text evidence="2">The sequence shown here is derived from an EMBL/GenBank/DDBJ whole genome shotgun (WGS) entry which is preliminary data.</text>
</comment>
<evidence type="ECO:0000313" key="2">
    <source>
        <dbReference type="EMBL" id="OGN07712.1"/>
    </source>
</evidence>
<organism evidence="2 3">
    <name type="scientific">Candidatus Yanofskybacteria bacterium RIFCSPHIGHO2_02_FULL_38_22b</name>
    <dbReference type="NCBI Taxonomy" id="1802673"/>
    <lineage>
        <taxon>Bacteria</taxon>
        <taxon>Candidatus Yanofskyibacteriota</taxon>
    </lineage>
</organism>
<dbReference type="Proteomes" id="UP000176834">
    <property type="component" value="Unassembled WGS sequence"/>
</dbReference>
<gene>
    <name evidence="2" type="ORF">A3B86_00855</name>
</gene>
<keyword evidence="1" id="KW-0812">Transmembrane</keyword>
<sequence>MSKDLENLLERVLVPDKNIKRRSYFRIKHLKIFSLLVLILTISAFIFSARGKTEDEKILKKISKFVVLPEDKLTTAIVKDVNLLKNNPFFHNANNGDKLFMFEKSEKIFLYSVSLGKIINIGHLKEAGIDLD</sequence>
<name>A0A1F8F3J8_9BACT</name>
<evidence type="ECO:0000256" key="1">
    <source>
        <dbReference type="SAM" id="Phobius"/>
    </source>
</evidence>
<feature type="transmembrane region" description="Helical" evidence="1">
    <location>
        <begin position="30"/>
        <end position="49"/>
    </location>
</feature>
<keyword evidence="1" id="KW-0472">Membrane</keyword>
<accession>A0A1F8F3J8</accession>
<protein>
    <submittedName>
        <fullName evidence="2">Uncharacterized protein</fullName>
    </submittedName>
</protein>
<evidence type="ECO:0000313" key="3">
    <source>
        <dbReference type="Proteomes" id="UP000176834"/>
    </source>
</evidence>
<keyword evidence="1" id="KW-1133">Transmembrane helix</keyword>
<reference evidence="2 3" key="1">
    <citation type="journal article" date="2016" name="Nat. Commun.">
        <title>Thousands of microbial genomes shed light on interconnected biogeochemical processes in an aquifer system.</title>
        <authorList>
            <person name="Anantharaman K."/>
            <person name="Brown C.T."/>
            <person name="Hug L.A."/>
            <person name="Sharon I."/>
            <person name="Castelle C.J."/>
            <person name="Probst A.J."/>
            <person name="Thomas B.C."/>
            <person name="Singh A."/>
            <person name="Wilkins M.J."/>
            <person name="Karaoz U."/>
            <person name="Brodie E.L."/>
            <person name="Williams K.H."/>
            <person name="Hubbard S.S."/>
            <person name="Banfield J.F."/>
        </authorList>
    </citation>
    <scope>NUCLEOTIDE SEQUENCE [LARGE SCALE GENOMIC DNA]</scope>
</reference>
<dbReference type="EMBL" id="MGJN01000002">
    <property type="protein sequence ID" value="OGN07712.1"/>
    <property type="molecule type" value="Genomic_DNA"/>
</dbReference>
<dbReference type="AlphaFoldDB" id="A0A1F8F3J8"/>